<evidence type="ECO:0000256" key="12">
    <source>
        <dbReference type="ARBA" id="ARBA00032932"/>
    </source>
</evidence>
<keyword evidence="6 14" id="KW-0812">Transmembrane</keyword>
<dbReference type="GO" id="GO:0005886">
    <property type="term" value="C:plasma membrane"/>
    <property type="evidence" value="ECO:0007669"/>
    <property type="project" value="UniProtKB-SubCell"/>
</dbReference>
<keyword evidence="14" id="KW-0133">Cell shape</keyword>
<reference evidence="15 16" key="1">
    <citation type="journal article" date="2016" name="Nat. Commun.">
        <title>Thousands of microbial genomes shed light on interconnected biogeochemical processes in an aquifer system.</title>
        <authorList>
            <person name="Anantharaman K."/>
            <person name="Brown C.T."/>
            <person name="Hug L.A."/>
            <person name="Sharon I."/>
            <person name="Castelle C.J."/>
            <person name="Probst A.J."/>
            <person name="Thomas B.C."/>
            <person name="Singh A."/>
            <person name="Wilkins M.J."/>
            <person name="Karaoz U."/>
            <person name="Brodie E.L."/>
            <person name="Williams K.H."/>
            <person name="Hubbard S.S."/>
            <person name="Banfield J.F."/>
        </authorList>
    </citation>
    <scope>NUCLEOTIDE SEQUENCE [LARGE SCALE GENOMIC DNA]</scope>
</reference>
<feature type="transmembrane region" description="Helical" evidence="14">
    <location>
        <begin position="177"/>
        <end position="197"/>
    </location>
</feature>
<comment type="similarity">
    <text evidence="2 14">Belongs to the UppP family.</text>
</comment>
<dbReference type="NCBIfam" id="TIGR00753">
    <property type="entry name" value="undec_PP_bacA"/>
    <property type="match status" value="1"/>
</dbReference>
<dbReference type="PANTHER" id="PTHR30622:SF3">
    <property type="entry name" value="UNDECAPRENYL-DIPHOSPHATASE"/>
    <property type="match status" value="1"/>
</dbReference>
<keyword evidence="14" id="KW-0573">Peptidoglycan synthesis</keyword>
<comment type="miscellaneous">
    <text evidence="14">Bacitracin is thought to be involved in the inhibition of peptidoglycan synthesis by sequestering undecaprenyl diphosphate, thereby reducing the pool of lipid carrier available.</text>
</comment>
<feature type="transmembrane region" description="Helical" evidence="14">
    <location>
        <begin position="209"/>
        <end position="231"/>
    </location>
</feature>
<dbReference type="GO" id="GO:0009252">
    <property type="term" value="P:peptidoglycan biosynthetic process"/>
    <property type="evidence" value="ECO:0007669"/>
    <property type="project" value="UniProtKB-KW"/>
</dbReference>
<keyword evidence="7 14" id="KW-0378">Hydrolase</keyword>
<feature type="transmembrane region" description="Helical" evidence="14">
    <location>
        <begin position="103"/>
        <end position="121"/>
    </location>
</feature>
<dbReference type="GO" id="GO:0008360">
    <property type="term" value="P:regulation of cell shape"/>
    <property type="evidence" value="ECO:0007669"/>
    <property type="project" value="UniProtKB-KW"/>
</dbReference>
<evidence type="ECO:0000313" key="15">
    <source>
        <dbReference type="EMBL" id="OHA70934.1"/>
    </source>
</evidence>
<sequence>MDFIQVLILGVVEGITEFLPISSTGHLILTSRFLGIADSNFLKSFEIAIQLGAILAVVVLYWKRVISDKEIWKKVAVAFLPTAILGFIFYKTMKEVLLSNVQLVIWSLLLGGIVLIIFELWHRSKEQRANGEGLNSISYPKAFIIGTVQSIAMIPGVSRAAATIIGGLAMGVSRKTIVEFSFLLAVPTMAAATIFDLWKSAGVFSLNQFHLLAFGFIVSFFAAMVSIKWLLRFIQNHTFISFGIYRIIIVLLFLLFIL</sequence>
<dbReference type="Pfam" id="PF02673">
    <property type="entry name" value="BacA"/>
    <property type="match status" value="1"/>
</dbReference>
<evidence type="ECO:0000256" key="7">
    <source>
        <dbReference type="ARBA" id="ARBA00022801"/>
    </source>
</evidence>
<comment type="caution">
    <text evidence="15">The sequence shown here is derived from an EMBL/GenBank/DDBJ whole genome shotgun (WGS) entry which is preliminary data.</text>
</comment>
<evidence type="ECO:0000256" key="5">
    <source>
        <dbReference type="ARBA" id="ARBA00022475"/>
    </source>
</evidence>
<proteinExistence type="inferred from homology"/>
<dbReference type="GO" id="GO:0050380">
    <property type="term" value="F:undecaprenyl-diphosphatase activity"/>
    <property type="evidence" value="ECO:0007669"/>
    <property type="project" value="UniProtKB-UniRule"/>
</dbReference>
<dbReference type="GO" id="GO:0071555">
    <property type="term" value="P:cell wall organization"/>
    <property type="evidence" value="ECO:0007669"/>
    <property type="project" value="UniProtKB-KW"/>
</dbReference>
<keyword evidence="5 14" id="KW-1003">Cell membrane</keyword>
<keyword evidence="8 14" id="KW-1133">Transmembrane helix</keyword>
<protein>
    <recommendedName>
        <fullName evidence="4 14">Undecaprenyl-diphosphatase</fullName>
        <ecNumber evidence="3 14">3.6.1.27</ecNumber>
    </recommendedName>
    <alternativeName>
        <fullName evidence="12 14">Bacitracin resistance protein</fullName>
    </alternativeName>
    <alternativeName>
        <fullName evidence="11 14">Undecaprenyl pyrophosphate phosphatase</fullName>
    </alternativeName>
</protein>
<name>A0A1G2RDK1_9BACT</name>
<dbReference type="HAMAP" id="MF_01006">
    <property type="entry name" value="Undec_diphosphatase"/>
    <property type="match status" value="1"/>
</dbReference>
<evidence type="ECO:0000256" key="2">
    <source>
        <dbReference type="ARBA" id="ARBA00010621"/>
    </source>
</evidence>
<evidence type="ECO:0000256" key="6">
    <source>
        <dbReference type="ARBA" id="ARBA00022692"/>
    </source>
</evidence>
<evidence type="ECO:0000256" key="8">
    <source>
        <dbReference type="ARBA" id="ARBA00022989"/>
    </source>
</evidence>
<evidence type="ECO:0000256" key="14">
    <source>
        <dbReference type="HAMAP-Rule" id="MF_01006"/>
    </source>
</evidence>
<gene>
    <name evidence="14" type="primary">uppP</name>
    <name evidence="15" type="ORF">A3F15_02155</name>
</gene>
<dbReference type="AlphaFoldDB" id="A0A1G2RDK1"/>
<evidence type="ECO:0000256" key="4">
    <source>
        <dbReference type="ARBA" id="ARBA00021581"/>
    </source>
</evidence>
<keyword evidence="14" id="KW-0961">Cell wall biogenesis/degradation</keyword>
<keyword evidence="9 14" id="KW-0472">Membrane</keyword>
<feature type="transmembrane region" description="Helical" evidence="14">
    <location>
        <begin position="41"/>
        <end position="62"/>
    </location>
</feature>
<comment type="subcellular location">
    <subcellularLocation>
        <location evidence="1 14">Cell membrane</location>
        <topology evidence="1 14">Multi-pass membrane protein</topology>
    </subcellularLocation>
</comment>
<dbReference type="InterPro" id="IPR003824">
    <property type="entry name" value="UppP"/>
</dbReference>
<evidence type="ECO:0000256" key="10">
    <source>
        <dbReference type="ARBA" id="ARBA00023251"/>
    </source>
</evidence>
<comment type="catalytic activity">
    <reaction evidence="13 14">
        <text>di-trans,octa-cis-undecaprenyl diphosphate + H2O = di-trans,octa-cis-undecaprenyl phosphate + phosphate + H(+)</text>
        <dbReference type="Rhea" id="RHEA:28094"/>
        <dbReference type="ChEBI" id="CHEBI:15377"/>
        <dbReference type="ChEBI" id="CHEBI:15378"/>
        <dbReference type="ChEBI" id="CHEBI:43474"/>
        <dbReference type="ChEBI" id="CHEBI:58405"/>
        <dbReference type="ChEBI" id="CHEBI:60392"/>
        <dbReference type="EC" id="3.6.1.27"/>
    </reaction>
</comment>
<organism evidence="15 16">
    <name type="scientific">Candidatus Wildermuthbacteria bacterium RIFCSPHIGHO2_12_FULL_40_12</name>
    <dbReference type="NCBI Taxonomy" id="1802457"/>
    <lineage>
        <taxon>Bacteria</taxon>
        <taxon>Candidatus Wildermuthiibacteriota</taxon>
    </lineage>
</organism>
<evidence type="ECO:0000256" key="13">
    <source>
        <dbReference type="ARBA" id="ARBA00047594"/>
    </source>
</evidence>
<dbReference type="GO" id="GO:0046677">
    <property type="term" value="P:response to antibiotic"/>
    <property type="evidence" value="ECO:0007669"/>
    <property type="project" value="UniProtKB-UniRule"/>
</dbReference>
<evidence type="ECO:0000256" key="9">
    <source>
        <dbReference type="ARBA" id="ARBA00023136"/>
    </source>
</evidence>
<feature type="transmembrane region" description="Helical" evidence="14">
    <location>
        <begin position="237"/>
        <end position="257"/>
    </location>
</feature>
<evidence type="ECO:0000256" key="11">
    <source>
        <dbReference type="ARBA" id="ARBA00032707"/>
    </source>
</evidence>
<evidence type="ECO:0000313" key="16">
    <source>
        <dbReference type="Proteomes" id="UP000177078"/>
    </source>
</evidence>
<comment type="function">
    <text evidence="14">Catalyzes the dephosphorylation of undecaprenyl diphosphate (UPP). Confers resistance to bacitracin.</text>
</comment>
<dbReference type="Proteomes" id="UP000177078">
    <property type="component" value="Unassembled WGS sequence"/>
</dbReference>
<dbReference type="EMBL" id="MHUC01000015">
    <property type="protein sequence ID" value="OHA70934.1"/>
    <property type="molecule type" value="Genomic_DNA"/>
</dbReference>
<dbReference type="STRING" id="1802457.A3F15_02155"/>
<evidence type="ECO:0000256" key="1">
    <source>
        <dbReference type="ARBA" id="ARBA00004651"/>
    </source>
</evidence>
<evidence type="ECO:0000256" key="3">
    <source>
        <dbReference type="ARBA" id="ARBA00012374"/>
    </source>
</evidence>
<accession>A0A1G2RDK1</accession>
<dbReference type="EC" id="3.6.1.27" evidence="3 14"/>
<dbReference type="PANTHER" id="PTHR30622">
    <property type="entry name" value="UNDECAPRENYL-DIPHOSPHATASE"/>
    <property type="match status" value="1"/>
</dbReference>
<feature type="transmembrane region" description="Helical" evidence="14">
    <location>
        <begin position="74"/>
        <end position="91"/>
    </location>
</feature>
<keyword evidence="10 14" id="KW-0046">Antibiotic resistance</keyword>